<name>A0A4Y2BCQ9_ARAVE</name>
<accession>A0A4Y2BCQ9</accession>
<reference evidence="1 2" key="1">
    <citation type="journal article" date="2019" name="Sci. Rep.">
        <title>Orb-weaving spider Araneus ventricosus genome elucidates the spidroin gene catalogue.</title>
        <authorList>
            <person name="Kono N."/>
            <person name="Nakamura H."/>
            <person name="Ohtoshi R."/>
            <person name="Moran D.A.P."/>
            <person name="Shinohara A."/>
            <person name="Yoshida Y."/>
            <person name="Fujiwara M."/>
            <person name="Mori M."/>
            <person name="Tomita M."/>
            <person name="Arakawa K."/>
        </authorList>
    </citation>
    <scope>NUCLEOTIDE SEQUENCE [LARGE SCALE GENOMIC DNA]</scope>
</reference>
<sequence length="128" mass="14261">MILIIVQVFLCSSRQPYNAREFSNLSLGTDALTCSGPCAATHRLHTSGAGSAMFDCQDRVALPEIHHLKVCLESTENSVYAAKLYSVWTDSNVDRVIALELRSMGQLLPTQLESEMFLEQIPKRLFTL</sequence>
<evidence type="ECO:0000313" key="1">
    <source>
        <dbReference type="EMBL" id="GBL89076.1"/>
    </source>
</evidence>
<dbReference type="EMBL" id="BGPR01000063">
    <property type="protein sequence ID" value="GBL89076.1"/>
    <property type="molecule type" value="Genomic_DNA"/>
</dbReference>
<dbReference type="AlphaFoldDB" id="A0A4Y2BCQ9"/>
<proteinExistence type="predicted"/>
<gene>
    <name evidence="1" type="ORF">AVEN_255214_1</name>
</gene>
<organism evidence="1 2">
    <name type="scientific">Araneus ventricosus</name>
    <name type="common">Orbweaver spider</name>
    <name type="synonym">Epeira ventricosa</name>
    <dbReference type="NCBI Taxonomy" id="182803"/>
    <lineage>
        <taxon>Eukaryota</taxon>
        <taxon>Metazoa</taxon>
        <taxon>Ecdysozoa</taxon>
        <taxon>Arthropoda</taxon>
        <taxon>Chelicerata</taxon>
        <taxon>Arachnida</taxon>
        <taxon>Araneae</taxon>
        <taxon>Araneomorphae</taxon>
        <taxon>Entelegynae</taxon>
        <taxon>Araneoidea</taxon>
        <taxon>Araneidae</taxon>
        <taxon>Araneus</taxon>
    </lineage>
</organism>
<evidence type="ECO:0000313" key="2">
    <source>
        <dbReference type="Proteomes" id="UP000499080"/>
    </source>
</evidence>
<dbReference type="Proteomes" id="UP000499080">
    <property type="component" value="Unassembled WGS sequence"/>
</dbReference>
<comment type="caution">
    <text evidence="1">The sequence shown here is derived from an EMBL/GenBank/DDBJ whole genome shotgun (WGS) entry which is preliminary data.</text>
</comment>
<protein>
    <submittedName>
        <fullName evidence="1">Uncharacterized protein</fullName>
    </submittedName>
</protein>
<keyword evidence="2" id="KW-1185">Reference proteome</keyword>